<keyword evidence="1" id="KW-0456">Lyase</keyword>
<dbReference type="InterPro" id="IPR032466">
    <property type="entry name" value="Metal_Hydrolase"/>
</dbReference>
<protein>
    <submittedName>
        <fullName evidence="3">Amidohydrolase</fullName>
    </submittedName>
</protein>
<dbReference type="Pfam" id="PF04909">
    <property type="entry name" value="Amidohydro_2"/>
    <property type="match status" value="1"/>
</dbReference>
<dbReference type="Gene3D" id="3.20.20.140">
    <property type="entry name" value="Metal-dependent hydrolases"/>
    <property type="match status" value="1"/>
</dbReference>
<feature type="domain" description="Amidohydrolase-related" evidence="2">
    <location>
        <begin position="170"/>
        <end position="423"/>
    </location>
</feature>
<dbReference type="GO" id="GO:0019748">
    <property type="term" value="P:secondary metabolic process"/>
    <property type="evidence" value="ECO:0007669"/>
    <property type="project" value="TreeGrafter"/>
</dbReference>
<evidence type="ECO:0000256" key="1">
    <source>
        <dbReference type="ARBA" id="ARBA00023239"/>
    </source>
</evidence>
<comment type="caution">
    <text evidence="3">The sequence shown here is derived from an EMBL/GenBank/DDBJ whole genome shotgun (WGS) entry which is preliminary data.</text>
</comment>
<dbReference type="EMBL" id="BNAT01000025">
    <property type="protein sequence ID" value="GHE41843.1"/>
    <property type="molecule type" value="Genomic_DNA"/>
</dbReference>
<dbReference type="PANTHER" id="PTHR21240:SF28">
    <property type="entry name" value="ISO-OROTATE DECARBOXYLASE (EUROFUNG)"/>
    <property type="match status" value="1"/>
</dbReference>
<evidence type="ECO:0000313" key="3">
    <source>
        <dbReference type="EMBL" id="GHE41843.1"/>
    </source>
</evidence>
<keyword evidence="4" id="KW-1185">Reference proteome</keyword>
<proteinExistence type="predicted"/>
<accession>A0A919DH42</accession>
<dbReference type="SUPFAM" id="SSF51556">
    <property type="entry name" value="Metallo-dependent hydrolases"/>
    <property type="match status" value="1"/>
</dbReference>
<reference evidence="3" key="2">
    <citation type="submission" date="2020-09" db="EMBL/GenBank/DDBJ databases">
        <authorList>
            <person name="Sun Q."/>
            <person name="Zhou Y."/>
        </authorList>
    </citation>
    <scope>NUCLEOTIDE SEQUENCE</scope>
    <source>
        <strain evidence="3">CGMCC 4.7403</strain>
    </source>
</reference>
<reference evidence="3" key="1">
    <citation type="journal article" date="2014" name="Int. J. Syst. Evol. Microbiol.">
        <title>Complete genome sequence of Corynebacterium casei LMG S-19264T (=DSM 44701T), isolated from a smear-ripened cheese.</title>
        <authorList>
            <consortium name="US DOE Joint Genome Institute (JGI-PGF)"/>
            <person name="Walter F."/>
            <person name="Albersmeier A."/>
            <person name="Kalinowski J."/>
            <person name="Ruckert C."/>
        </authorList>
    </citation>
    <scope>NUCLEOTIDE SEQUENCE</scope>
    <source>
        <strain evidence="3">CGMCC 4.7403</strain>
    </source>
</reference>
<gene>
    <name evidence="3" type="ORF">GCM10017771_61270</name>
</gene>
<evidence type="ECO:0000313" key="4">
    <source>
        <dbReference type="Proteomes" id="UP000603227"/>
    </source>
</evidence>
<dbReference type="GO" id="GO:0016831">
    <property type="term" value="F:carboxy-lyase activity"/>
    <property type="evidence" value="ECO:0007669"/>
    <property type="project" value="InterPro"/>
</dbReference>
<dbReference type="GO" id="GO:0005737">
    <property type="term" value="C:cytoplasm"/>
    <property type="evidence" value="ECO:0007669"/>
    <property type="project" value="TreeGrafter"/>
</dbReference>
<dbReference type="InterPro" id="IPR006680">
    <property type="entry name" value="Amidohydro-rel"/>
</dbReference>
<sequence length="429" mass="47786">MTVTNDINSELPLDRDHPLLESIKDIKIIDVDTHLTEPGDLWTSRAPSKYRDLVPRVVHVKNSELAKMGVFRPKNTEDSETSPVWMAGEDIPLGFAGGASVINKSGQKVRGADFVHWPLTEVSPAASLVEPRLTLMDEVGIWGQILYPNAVGFGGQAMAQIQDPELRLTVLQIWNDAMAEMQEQSGGRIMGLGITPWWDIDLAVAEVQRIHDLGLHGINTNADPHNQGHPDLSEPYYAPFWEACESLDLSVNFHIGASVSQTSYAGSSPWPSLDWDTQIALGSTMLYIYNARVISNIIYSGLLDRHPRLKIVSVESGVGWIPFILDALDYQAVENNVDHLSMKPSDYFRRNIYACFWFESQGDFLNDISRIGIDNCMFETDFPHPTCLYPQPLNGIAKALGENNVPWEDRVKLLSGNAAKVYNIDVPTD</sequence>
<organism evidence="3 4">
    <name type="scientific">Streptomyces capitiformicae</name>
    <dbReference type="NCBI Taxonomy" id="2014920"/>
    <lineage>
        <taxon>Bacteria</taxon>
        <taxon>Bacillati</taxon>
        <taxon>Actinomycetota</taxon>
        <taxon>Actinomycetes</taxon>
        <taxon>Kitasatosporales</taxon>
        <taxon>Streptomycetaceae</taxon>
        <taxon>Streptomyces</taxon>
    </lineage>
</organism>
<dbReference type="Proteomes" id="UP000603227">
    <property type="component" value="Unassembled WGS sequence"/>
</dbReference>
<dbReference type="RefSeq" id="WP_189785689.1">
    <property type="nucleotide sequence ID" value="NZ_BNAT01000025.1"/>
</dbReference>
<dbReference type="AlphaFoldDB" id="A0A919DH42"/>
<evidence type="ECO:0000259" key="2">
    <source>
        <dbReference type="Pfam" id="PF04909"/>
    </source>
</evidence>
<dbReference type="PANTHER" id="PTHR21240">
    <property type="entry name" value="2-AMINO-3-CARBOXYLMUCONATE-6-SEMIALDEHYDE DECARBOXYLASE"/>
    <property type="match status" value="1"/>
</dbReference>
<dbReference type="InterPro" id="IPR032465">
    <property type="entry name" value="ACMSD"/>
</dbReference>
<dbReference type="GO" id="GO:0016787">
    <property type="term" value="F:hydrolase activity"/>
    <property type="evidence" value="ECO:0007669"/>
    <property type="project" value="InterPro"/>
</dbReference>
<name>A0A919DH42_9ACTN</name>